<protein>
    <submittedName>
        <fullName evidence="1">Os12g0256701 protein</fullName>
    </submittedName>
</protein>
<dbReference type="AlphaFoldDB" id="C7J9X3"/>
<dbReference type="EMBL" id="AP008218">
    <property type="protein sequence ID" value="BAH95607.1"/>
    <property type="molecule type" value="Genomic_DNA"/>
</dbReference>
<evidence type="ECO:0000313" key="1">
    <source>
        <dbReference type="EMBL" id="BAH95607.1"/>
    </source>
</evidence>
<dbReference type="SUPFAM" id="SSF53098">
    <property type="entry name" value="Ribonuclease H-like"/>
    <property type="match status" value="1"/>
</dbReference>
<name>C7J9X3_ORYSJ</name>
<organism evidence="1 2">
    <name type="scientific">Oryza sativa subsp. japonica</name>
    <name type="common">Rice</name>
    <dbReference type="NCBI Taxonomy" id="39947"/>
    <lineage>
        <taxon>Eukaryota</taxon>
        <taxon>Viridiplantae</taxon>
        <taxon>Streptophyta</taxon>
        <taxon>Embryophyta</taxon>
        <taxon>Tracheophyta</taxon>
        <taxon>Spermatophyta</taxon>
        <taxon>Magnoliopsida</taxon>
        <taxon>Liliopsida</taxon>
        <taxon>Poales</taxon>
        <taxon>Poaceae</taxon>
        <taxon>BOP clade</taxon>
        <taxon>Oryzoideae</taxon>
        <taxon>Oryzeae</taxon>
        <taxon>Oryzinae</taxon>
        <taxon>Oryza</taxon>
        <taxon>Oryza sativa</taxon>
    </lineage>
</organism>
<dbReference type="InterPro" id="IPR052035">
    <property type="entry name" value="ZnF_BED_domain_contain"/>
</dbReference>
<reference evidence="1 2" key="1">
    <citation type="journal article" date="2005" name="Nature">
        <title>The map-based sequence of the rice genome.</title>
        <authorList>
            <consortium name="International rice genome sequencing project (IRGSP)"/>
            <person name="Matsumoto T."/>
            <person name="Wu J."/>
            <person name="Kanamori H."/>
            <person name="Katayose Y."/>
            <person name="Fujisawa M."/>
            <person name="Namiki N."/>
            <person name="Mizuno H."/>
            <person name="Yamamoto K."/>
            <person name="Antonio B.A."/>
            <person name="Baba T."/>
            <person name="Sakata K."/>
            <person name="Nagamura Y."/>
            <person name="Aoki H."/>
            <person name="Arikawa K."/>
            <person name="Arita K."/>
            <person name="Bito T."/>
            <person name="Chiden Y."/>
            <person name="Fujitsuka N."/>
            <person name="Fukunaka R."/>
            <person name="Hamada M."/>
            <person name="Harada C."/>
            <person name="Hayashi A."/>
            <person name="Hijishita S."/>
            <person name="Honda M."/>
            <person name="Hosokawa S."/>
            <person name="Ichikawa Y."/>
            <person name="Idonuma A."/>
            <person name="Iijima M."/>
            <person name="Ikeda M."/>
            <person name="Ikeno M."/>
            <person name="Ito K."/>
            <person name="Ito S."/>
            <person name="Ito T."/>
            <person name="Ito Y."/>
            <person name="Ito Y."/>
            <person name="Iwabuchi A."/>
            <person name="Kamiya K."/>
            <person name="Karasawa W."/>
            <person name="Kurita K."/>
            <person name="Katagiri S."/>
            <person name="Kikuta A."/>
            <person name="Kobayashi H."/>
            <person name="Kobayashi N."/>
            <person name="Machita K."/>
            <person name="Maehara T."/>
            <person name="Masukawa M."/>
            <person name="Mizubayashi T."/>
            <person name="Mukai Y."/>
            <person name="Nagasaki H."/>
            <person name="Nagata Y."/>
            <person name="Naito S."/>
            <person name="Nakashima M."/>
            <person name="Nakama Y."/>
            <person name="Nakamichi Y."/>
            <person name="Nakamura M."/>
            <person name="Meguro A."/>
            <person name="Negishi M."/>
            <person name="Ohta I."/>
            <person name="Ohta T."/>
            <person name="Okamoto M."/>
            <person name="Ono N."/>
            <person name="Saji S."/>
            <person name="Sakaguchi M."/>
            <person name="Sakai K."/>
            <person name="Shibata M."/>
            <person name="Shimokawa T."/>
            <person name="Song J."/>
            <person name="Takazaki Y."/>
            <person name="Terasawa K."/>
            <person name="Tsugane M."/>
            <person name="Tsuji K."/>
            <person name="Ueda S."/>
            <person name="Waki K."/>
            <person name="Yamagata H."/>
            <person name="Yamamoto M."/>
            <person name="Yamamoto S."/>
            <person name="Yamane H."/>
            <person name="Yoshiki S."/>
            <person name="Yoshihara R."/>
            <person name="Yukawa K."/>
            <person name="Zhong H."/>
            <person name="Yano M."/>
            <person name="Yuan Q."/>
            <person name="Ouyang S."/>
            <person name="Liu J."/>
            <person name="Jones K.M."/>
            <person name="Gansberger K."/>
            <person name="Moffat K."/>
            <person name="Hill J."/>
            <person name="Bera J."/>
            <person name="Fadrosh D."/>
            <person name="Jin S."/>
            <person name="Johri S."/>
            <person name="Kim M."/>
            <person name="Overton L."/>
            <person name="Reardon M."/>
            <person name="Tsitrin T."/>
            <person name="Vuong H."/>
            <person name="Weaver B."/>
            <person name="Ciecko A."/>
            <person name="Tallon L."/>
            <person name="Jackson J."/>
            <person name="Pai G."/>
            <person name="Aken S.V."/>
            <person name="Utterback T."/>
            <person name="Reidmuller S."/>
            <person name="Feldblyum T."/>
            <person name="Hsiao J."/>
            <person name="Zismann V."/>
            <person name="Iobst S."/>
            <person name="de Vazeille A.R."/>
            <person name="Buell C.R."/>
            <person name="Ying K."/>
            <person name="Li Y."/>
            <person name="Lu T."/>
            <person name="Huang Y."/>
            <person name="Zhao Q."/>
            <person name="Feng Q."/>
            <person name="Zhang L."/>
            <person name="Zhu J."/>
            <person name="Weng Q."/>
            <person name="Mu J."/>
            <person name="Lu Y."/>
            <person name="Fan D."/>
            <person name="Liu Y."/>
            <person name="Guan J."/>
            <person name="Zhang Y."/>
            <person name="Yu S."/>
            <person name="Liu X."/>
            <person name="Zhang Y."/>
            <person name="Hong G."/>
            <person name="Han B."/>
            <person name="Choisne N."/>
            <person name="Demange N."/>
            <person name="Orjeda G."/>
            <person name="Samain S."/>
            <person name="Cattolico L."/>
            <person name="Pelletier E."/>
            <person name="Couloux A."/>
            <person name="Segurens B."/>
            <person name="Wincker P."/>
            <person name="D'Hont A."/>
            <person name="Scarpelli C."/>
            <person name="Weissenbach J."/>
            <person name="Salanoubat M."/>
            <person name="Quetier F."/>
            <person name="Yu Y."/>
            <person name="Kim H.R."/>
            <person name="Rambo T."/>
            <person name="Currie J."/>
            <person name="Collura K."/>
            <person name="Luo M."/>
            <person name="Yang T."/>
            <person name="Ammiraju J.S.S."/>
            <person name="Engler F."/>
            <person name="Soderlund C."/>
            <person name="Wing R.A."/>
            <person name="Palmer L.E."/>
            <person name="de la Bastide M."/>
            <person name="Spiegel L."/>
            <person name="Nascimento L."/>
            <person name="Zutavern T."/>
            <person name="O'Shaughnessy A."/>
            <person name="Dike S."/>
            <person name="Dedhia N."/>
            <person name="Preston R."/>
            <person name="Balija V."/>
            <person name="McCombie W.R."/>
            <person name="Chow T."/>
            <person name="Chen H."/>
            <person name="Chung M."/>
            <person name="Chen C."/>
            <person name="Shaw J."/>
            <person name="Wu H."/>
            <person name="Hsiao K."/>
            <person name="Chao Y."/>
            <person name="Chu M."/>
            <person name="Cheng C."/>
            <person name="Hour A."/>
            <person name="Lee P."/>
            <person name="Lin S."/>
            <person name="Lin Y."/>
            <person name="Liou J."/>
            <person name="Liu S."/>
            <person name="Hsing Y."/>
            <person name="Raghuvanshi S."/>
            <person name="Mohanty A."/>
            <person name="Bharti A.K."/>
            <person name="Gaur A."/>
            <person name="Gupta V."/>
            <person name="Kumar D."/>
            <person name="Ravi V."/>
            <person name="Vij S."/>
            <person name="Kapur A."/>
            <person name="Khurana P."/>
            <person name="Khurana P."/>
            <person name="Khurana J.P."/>
            <person name="Tyagi A.K."/>
            <person name="Gaikwad K."/>
            <person name="Singh A."/>
            <person name="Dalal V."/>
            <person name="Srivastava S."/>
            <person name="Dixit A."/>
            <person name="Pal A.K."/>
            <person name="Ghazi I.A."/>
            <person name="Yadav M."/>
            <person name="Pandit A."/>
            <person name="Bhargava A."/>
            <person name="Sureshbabu K."/>
            <person name="Batra K."/>
            <person name="Sharma T.R."/>
            <person name="Mohapatra T."/>
            <person name="Singh N.K."/>
            <person name="Messing J."/>
            <person name="Nelson A.B."/>
            <person name="Fuks G."/>
            <person name="Kavchok S."/>
            <person name="Keizer G."/>
            <person name="Linton E."/>
            <person name="Llaca V."/>
            <person name="Song R."/>
            <person name="Tanyolac B."/>
            <person name="Young S."/>
            <person name="Ho-Il K."/>
            <person name="Hahn J.H."/>
            <person name="Sangsakoo G."/>
            <person name="Vanavichit A."/>
            <person name="de Mattos Luiz.A.T."/>
            <person name="Zimmer P.D."/>
            <person name="Malone G."/>
            <person name="Dellagostin O."/>
            <person name="de Oliveira A.C."/>
            <person name="Bevan M."/>
            <person name="Bancroft I."/>
            <person name="Minx P."/>
            <person name="Cordum H."/>
            <person name="Wilson R."/>
            <person name="Cheng Z."/>
            <person name="Jin W."/>
            <person name="Jiang J."/>
            <person name="Leong S.A."/>
            <person name="Iwama H."/>
            <person name="Gojobori T."/>
            <person name="Itoh T."/>
            <person name="Niimura Y."/>
            <person name="Fujii Y."/>
            <person name="Habara T."/>
            <person name="Sakai H."/>
            <person name="Sato Y."/>
            <person name="Wilson G."/>
            <person name="Kumar K."/>
            <person name="McCouch S."/>
            <person name="Juretic N."/>
            <person name="Hoen D."/>
            <person name="Wright S."/>
            <person name="Bruskiewich R."/>
            <person name="Bureau T."/>
            <person name="Miyao A."/>
            <person name="Hirochika H."/>
            <person name="Nishikawa T."/>
            <person name="Kadowaki K."/>
            <person name="Sugiura M."/>
            <person name="Burr B."/>
            <person name="Sasaki T."/>
        </authorList>
    </citation>
    <scope>NUCLEOTIDE SEQUENCE [LARGE SCALE GENOMIC DNA]</scope>
    <source>
        <strain evidence="2">cv. Nipponbare</strain>
    </source>
</reference>
<proteinExistence type="predicted"/>
<dbReference type="Proteomes" id="UP000000763">
    <property type="component" value="Chromosome 12"/>
</dbReference>
<gene>
    <name evidence="1" type="ordered locus">Os12g0256701</name>
</gene>
<dbReference type="KEGG" id="dosa:Os12g0256701"/>
<evidence type="ECO:0000313" key="2">
    <source>
        <dbReference type="Proteomes" id="UP000000763"/>
    </source>
</evidence>
<sequence length="277" mass="31031">MRRHRRALLPSPDSLPVCKEELPRGRLAPVLQGGGRREPEREVASGFYKEEAQSLGILLSTLDNLAIDHPRIDLAIDGANEASIAAFDVGSIQNKKKIISLKPLKYSHTSFAIEEAMMRCLTEWGLSSKLFTLTLDNASNNTVACQELVKTLKDELVLEGKQFHVRCCAHIFNLLVQDGMRVIHVAIDKIREILKYIEHSPSRIQAFNSIASSKSLPPKSGFALDVPTHWNSTFKMIREILSYKAVFNSYTSENCEVLPTDQEWLQAESRVKCISGP</sequence>
<dbReference type="PANTHER" id="PTHR46481">
    <property type="entry name" value="ZINC FINGER BED DOMAIN-CONTAINING PROTEIN 4"/>
    <property type="match status" value="1"/>
</dbReference>
<dbReference type="InterPro" id="IPR012337">
    <property type="entry name" value="RNaseH-like_sf"/>
</dbReference>
<dbReference type="PANTHER" id="PTHR46481:SF5">
    <property type="entry name" value="OS08G0393150 PROTEIN"/>
    <property type="match status" value="1"/>
</dbReference>
<accession>C7J9X3</accession>
<reference evidence="2" key="2">
    <citation type="journal article" date="2008" name="Nucleic Acids Res.">
        <title>The rice annotation project database (RAP-DB): 2008 update.</title>
        <authorList>
            <consortium name="The rice annotation project (RAP)"/>
        </authorList>
    </citation>
    <scope>GENOME REANNOTATION</scope>
    <source>
        <strain evidence="2">cv. Nipponbare</strain>
    </source>
</reference>